<dbReference type="RefSeq" id="WP_280997781.1">
    <property type="nucleotide sequence ID" value="NZ_CP069362.1"/>
</dbReference>
<dbReference type="InterPro" id="IPR027417">
    <property type="entry name" value="P-loop_NTPase"/>
</dbReference>
<dbReference type="EMBL" id="CP069362">
    <property type="protein sequence ID" value="WGS64268.1"/>
    <property type="molecule type" value="Genomic_DNA"/>
</dbReference>
<organism evidence="1 2">
    <name type="scientific">Marinitoga aeolica</name>
    <dbReference type="NCBI Taxonomy" id="2809031"/>
    <lineage>
        <taxon>Bacteria</taxon>
        <taxon>Thermotogati</taxon>
        <taxon>Thermotogota</taxon>
        <taxon>Thermotogae</taxon>
        <taxon>Petrotogales</taxon>
        <taxon>Petrotogaceae</taxon>
        <taxon>Marinitoga</taxon>
    </lineage>
</organism>
<evidence type="ECO:0008006" key="3">
    <source>
        <dbReference type="Google" id="ProtNLM"/>
    </source>
</evidence>
<keyword evidence="2" id="KW-1185">Reference proteome</keyword>
<accession>A0ABY8PNZ8</accession>
<proteinExistence type="predicted"/>
<sequence>MIKILLDKISNFKGNSICLVNQDTYLLYNTINTLKKNININDILEILPKDGNIKISDIRDMQEFLMYKPNFSDYKLVIIHEIDKMNIQAANAALKILEEPPSFAIIIGTTTRWYHLLPTIRSRLYKFLLPNPNLIDKIKNEYLEYYIYLSFSIKTDFECAYYILENPDASKIILDTIKRFPEMNTSTLIKYLMNENKDIENKFFKYEAFFELIKRFEKLNLIEIQNIIDKILSYKNKINNKLQLLKLFSKLFLALYHDAFIFGLTSYWKEFYSLNMVKFFGLADFELNFQKIYENIQWCEKISKSSISNFNFDLTIQTMFLRFIQAFFKNKEE</sequence>
<evidence type="ECO:0000313" key="1">
    <source>
        <dbReference type="EMBL" id="WGS64268.1"/>
    </source>
</evidence>
<name>A0ABY8PNZ8_9BACT</name>
<dbReference type="Gene3D" id="3.40.50.300">
    <property type="entry name" value="P-loop containing nucleotide triphosphate hydrolases"/>
    <property type="match status" value="1"/>
</dbReference>
<dbReference type="Pfam" id="PF13177">
    <property type="entry name" value="DNA_pol3_delta2"/>
    <property type="match status" value="1"/>
</dbReference>
<reference evidence="1 2" key="1">
    <citation type="submission" date="2021-02" db="EMBL/GenBank/DDBJ databases">
        <title>Characterization of Marinitoga sp. nov. str. BP5-C20A.</title>
        <authorList>
            <person name="Erauso G."/>
            <person name="Postec A."/>
        </authorList>
    </citation>
    <scope>NUCLEOTIDE SEQUENCE [LARGE SCALE GENOMIC DNA]</scope>
    <source>
        <strain evidence="1 2">BP5-C20A</strain>
    </source>
</reference>
<dbReference type="Proteomes" id="UP001232493">
    <property type="component" value="Chromosome"/>
</dbReference>
<dbReference type="SUPFAM" id="SSF52540">
    <property type="entry name" value="P-loop containing nucleoside triphosphate hydrolases"/>
    <property type="match status" value="1"/>
</dbReference>
<protein>
    <recommendedName>
        <fullName evidence="3">DNA polymerase III subunit delta</fullName>
    </recommendedName>
</protein>
<evidence type="ECO:0000313" key="2">
    <source>
        <dbReference type="Proteomes" id="UP001232493"/>
    </source>
</evidence>
<gene>
    <name evidence="1" type="ORF">JRV97_07770</name>
</gene>